<gene>
    <name evidence="1" type="ORF">N7515_006217</name>
</gene>
<name>A0A9W9GUM6_9EURO</name>
<evidence type="ECO:0000313" key="1">
    <source>
        <dbReference type="EMBL" id="KAJ5130178.1"/>
    </source>
</evidence>
<comment type="caution">
    <text evidence="1">The sequence shown here is derived from an EMBL/GenBank/DDBJ whole genome shotgun (WGS) entry which is preliminary data.</text>
</comment>
<reference evidence="1" key="1">
    <citation type="submission" date="2022-11" db="EMBL/GenBank/DDBJ databases">
        <authorList>
            <person name="Petersen C."/>
        </authorList>
    </citation>
    <scope>NUCLEOTIDE SEQUENCE</scope>
    <source>
        <strain evidence="1">IBT 22155</strain>
    </source>
</reference>
<protein>
    <submittedName>
        <fullName evidence="1">Uncharacterized protein</fullName>
    </submittedName>
</protein>
<accession>A0A9W9GUM6</accession>
<evidence type="ECO:0000313" key="2">
    <source>
        <dbReference type="Proteomes" id="UP001149079"/>
    </source>
</evidence>
<sequence>MASYTRHISAICQPPRGPDIAYRRYRDFRDFNYQQREVSKFFDEELKHDGLRNTNEGNINASLVNVSSLVAICMWHPNVQATWTPQRASLVAKFRNPTVESEQQRVFLVSQGDEELCPDGRSDYQDPDFLLRMKGLATRRTLFRPSTGTDEDSNRGPWRMNKYKHVEEFASLILAVVLSAEEVSAQDR</sequence>
<reference evidence="1" key="2">
    <citation type="journal article" date="2023" name="IMA Fungus">
        <title>Comparative genomic study of the Penicillium genus elucidates a diverse pangenome and 15 lateral gene transfer events.</title>
        <authorList>
            <person name="Petersen C."/>
            <person name="Sorensen T."/>
            <person name="Nielsen M.R."/>
            <person name="Sondergaard T.E."/>
            <person name="Sorensen J.L."/>
            <person name="Fitzpatrick D.A."/>
            <person name="Frisvad J.C."/>
            <person name="Nielsen K.L."/>
        </authorList>
    </citation>
    <scope>NUCLEOTIDE SEQUENCE</scope>
    <source>
        <strain evidence="1">IBT 22155</strain>
    </source>
</reference>
<organism evidence="1 2">
    <name type="scientific">Penicillium bovifimosum</name>
    <dbReference type="NCBI Taxonomy" id="126998"/>
    <lineage>
        <taxon>Eukaryota</taxon>
        <taxon>Fungi</taxon>
        <taxon>Dikarya</taxon>
        <taxon>Ascomycota</taxon>
        <taxon>Pezizomycotina</taxon>
        <taxon>Eurotiomycetes</taxon>
        <taxon>Eurotiomycetidae</taxon>
        <taxon>Eurotiales</taxon>
        <taxon>Aspergillaceae</taxon>
        <taxon>Penicillium</taxon>
    </lineage>
</organism>
<dbReference type="GeneID" id="81406131"/>
<dbReference type="Proteomes" id="UP001149079">
    <property type="component" value="Unassembled WGS sequence"/>
</dbReference>
<keyword evidence="2" id="KW-1185">Reference proteome</keyword>
<dbReference type="EMBL" id="JAPQKL010000005">
    <property type="protein sequence ID" value="KAJ5130178.1"/>
    <property type="molecule type" value="Genomic_DNA"/>
</dbReference>
<dbReference type="AlphaFoldDB" id="A0A9W9GUM6"/>
<dbReference type="RefSeq" id="XP_056520557.1">
    <property type="nucleotide sequence ID" value="XM_056666961.1"/>
</dbReference>
<proteinExistence type="predicted"/>